<reference evidence="3 4" key="1">
    <citation type="journal article" date="2015" name="Science">
        <title>Genetic determinants of in vivo fitness and diet responsiveness in multiple human gut Bacteroides.</title>
        <authorList>
            <person name="Wu M."/>
            <person name="McNulty N.P."/>
            <person name="Rodionov D.A."/>
            <person name="Khoroshkin M.S."/>
            <person name="Griffin N.W."/>
            <person name="Cheng J."/>
            <person name="Latreille P."/>
            <person name="Kerstetter R.A."/>
            <person name="Terrapon N."/>
            <person name="Henrissat B."/>
            <person name="Osterman A.L."/>
            <person name="Gordon J.I."/>
        </authorList>
    </citation>
    <scope>NUCLEOTIDE SEQUENCE [LARGE SCALE GENOMIC DNA]</scope>
    <source>
        <strain evidence="3 4">WH2</strain>
    </source>
</reference>
<evidence type="ECO:0000313" key="3">
    <source>
        <dbReference type="EMBL" id="ALJ62701.1"/>
    </source>
</evidence>
<dbReference type="EMBL" id="CP012801">
    <property type="protein sequence ID" value="ALJ62701.1"/>
    <property type="molecule type" value="Genomic_DNA"/>
</dbReference>
<feature type="transmembrane region" description="Helical" evidence="1">
    <location>
        <begin position="117"/>
        <end position="138"/>
    </location>
</feature>
<feature type="transmembrane region" description="Helical" evidence="1">
    <location>
        <begin position="50"/>
        <end position="72"/>
    </location>
</feature>
<dbReference type="RefSeq" id="WP_029428046.1">
    <property type="nucleotide sequence ID" value="NZ_CP012801.1"/>
</dbReference>
<accession>A0A0P0GYK9</accession>
<keyword evidence="1" id="KW-1133">Transmembrane helix</keyword>
<dbReference type="Proteomes" id="UP000061809">
    <property type="component" value="Chromosome"/>
</dbReference>
<evidence type="ECO:0000256" key="1">
    <source>
        <dbReference type="SAM" id="Phobius"/>
    </source>
</evidence>
<proteinExistence type="predicted"/>
<dbReference type="PANTHER" id="PTHR34220">
    <property type="entry name" value="SENSOR HISTIDINE KINASE YPDA"/>
    <property type="match status" value="1"/>
</dbReference>
<dbReference type="InterPro" id="IPR010559">
    <property type="entry name" value="Sig_transdc_His_kin_internal"/>
</dbReference>
<keyword evidence="1" id="KW-0472">Membrane</keyword>
<keyword evidence="3" id="KW-0808">Transferase</keyword>
<dbReference type="InterPro" id="IPR050640">
    <property type="entry name" value="Bact_2-comp_sensor_kinase"/>
</dbReference>
<dbReference type="PATRIC" id="fig|246787.4.peg.5679"/>
<gene>
    <name evidence="3" type="primary">yehU_6</name>
    <name evidence="3" type="ORF">BcellWH2_05503</name>
</gene>
<feature type="transmembrane region" description="Helical" evidence="1">
    <location>
        <begin position="84"/>
        <end position="111"/>
    </location>
</feature>
<evidence type="ECO:0000259" key="2">
    <source>
        <dbReference type="Pfam" id="PF06580"/>
    </source>
</evidence>
<feature type="domain" description="Signal transduction histidine kinase internal region" evidence="2">
    <location>
        <begin position="171"/>
        <end position="249"/>
    </location>
</feature>
<dbReference type="GO" id="GO:0016020">
    <property type="term" value="C:membrane"/>
    <property type="evidence" value="ECO:0007669"/>
    <property type="project" value="InterPro"/>
</dbReference>
<keyword evidence="1" id="KW-0812">Transmembrane</keyword>
<protein>
    <submittedName>
        <fullName evidence="3">Sensor histidine kinase YehU</fullName>
        <ecNumber evidence="3">2.7.13.3</ecNumber>
    </submittedName>
</protein>
<dbReference type="AlphaFoldDB" id="A0A0P0GYK9"/>
<dbReference type="Pfam" id="PF06580">
    <property type="entry name" value="His_kinase"/>
    <property type="match status" value="1"/>
</dbReference>
<evidence type="ECO:0000313" key="4">
    <source>
        <dbReference type="Proteomes" id="UP000061809"/>
    </source>
</evidence>
<organism evidence="3 4">
    <name type="scientific">Bacteroides cellulosilyticus</name>
    <dbReference type="NCBI Taxonomy" id="246787"/>
    <lineage>
        <taxon>Bacteria</taxon>
        <taxon>Pseudomonadati</taxon>
        <taxon>Bacteroidota</taxon>
        <taxon>Bacteroidia</taxon>
        <taxon>Bacteroidales</taxon>
        <taxon>Bacteroidaceae</taxon>
        <taxon>Bacteroides</taxon>
    </lineage>
</organism>
<dbReference type="PANTHER" id="PTHR34220:SF7">
    <property type="entry name" value="SENSOR HISTIDINE KINASE YPDA"/>
    <property type="match status" value="1"/>
</dbReference>
<dbReference type="EC" id="2.7.13.3" evidence="3"/>
<sequence>MAKTKFDNIKNRVLLVVIVFLLSYLLTALIDKEYTTWFFGGELSFVDYMIDFGVSLLISFVFVELSVFYSSWSFRLVSFTDKPYLRLFICAFLLLLFNNLTVWCFSLLINICFDEGLAFFHQGLYIFSVMATFVSYIYTDAQYMESSILAERQKKELEITLLKEKEHAAQMQLEVLKSQIGPHFMFNNFSILSELIVEDTALAEKFLDNLSKVYRYVIQNLKRDTVSIEEEIAFLHSYIYLIKMRYEDAVCINIDETLKQIDGQIPPVCLQLLVENAIKHNRTSARHPLSIRVFREENDIVVENDLRPIASDFESTGIGNKNIIGRYLLLCKKKPFIEQRENTYIVKLPIINNT</sequence>
<keyword evidence="3" id="KW-0418">Kinase</keyword>
<feature type="transmembrane region" description="Helical" evidence="1">
    <location>
        <begin position="12"/>
        <end position="30"/>
    </location>
</feature>
<dbReference type="GO" id="GO:0000155">
    <property type="term" value="F:phosphorelay sensor kinase activity"/>
    <property type="evidence" value="ECO:0007669"/>
    <property type="project" value="InterPro"/>
</dbReference>
<name>A0A0P0GYK9_9BACE</name>
<dbReference type="KEGG" id="bcel:BcellWH2_05503"/>